<proteinExistence type="predicted"/>
<comment type="caution">
    <text evidence="2">The sequence shown here is derived from an EMBL/GenBank/DDBJ whole genome shotgun (WGS) entry which is preliminary data.</text>
</comment>
<accession>A0A8S1SSL8</accession>
<feature type="transmembrane region" description="Helical" evidence="1">
    <location>
        <begin position="90"/>
        <end position="111"/>
    </location>
</feature>
<keyword evidence="3" id="KW-1185">Reference proteome</keyword>
<dbReference type="AlphaFoldDB" id="A0A8S1SSL8"/>
<gene>
    <name evidence="2" type="ORF">PPENT_87.1.T0130285</name>
</gene>
<sequence length="136" mass="16433">MRKKELFKNTVYFQPHESYLRPVRNFFLVYKRICCWVYRNGNWINNGIGEKFFFLCFRGKELKKILQNLAVLIFTNYSYRLLQRYNVGHINFYIEFLIVVLNIIGNFVWGIENDYRDGFSSFESQPSTCGNFVIDY</sequence>
<keyword evidence="1" id="KW-0812">Transmembrane</keyword>
<name>A0A8S1SSL8_9CILI</name>
<keyword evidence="1" id="KW-0472">Membrane</keyword>
<protein>
    <submittedName>
        <fullName evidence="2">Uncharacterized protein</fullName>
    </submittedName>
</protein>
<organism evidence="2 3">
    <name type="scientific">Paramecium pentaurelia</name>
    <dbReference type="NCBI Taxonomy" id="43138"/>
    <lineage>
        <taxon>Eukaryota</taxon>
        <taxon>Sar</taxon>
        <taxon>Alveolata</taxon>
        <taxon>Ciliophora</taxon>
        <taxon>Intramacronucleata</taxon>
        <taxon>Oligohymenophorea</taxon>
        <taxon>Peniculida</taxon>
        <taxon>Parameciidae</taxon>
        <taxon>Paramecium</taxon>
    </lineage>
</organism>
<evidence type="ECO:0000313" key="3">
    <source>
        <dbReference type="Proteomes" id="UP000689195"/>
    </source>
</evidence>
<keyword evidence="1" id="KW-1133">Transmembrane helix</keyword>
<reference evidence="2" key="1">
    <citation type="submission" date="2021-01" db="EMBL/GenBank/DDBJ databases">
        <authorList>
            <consortium name="Genoscope - CEA"/>
            <person name="William W."/>
        </authorList>
    </citation>
    <scope>NUCLEOTIDE SEQUENCE</scope>
</reference>
<evidence type="ECO:0000256" key="1">
    <source>
        <dbReference type="SAM" id="Phobius"/>
    </source>
</evidence>
<evidence type="ECO:0000313" key="2">
    <source>
        <dbReference type="EMBL" id="CAD8144561.1"/>
    </source>
</evidence>
<dbReference type="EMBL" id="CAJJDO010000013">
    <property type="protein sequence ID" value="CAD8144561.1"/>
    <property type="molecule type" value="Genomic_DNA"/>
</dbReference>
<dbReference type="Proteomes" id="UP000689195">
    <property type="component" value="Unassembled WGS sequence"/>
</dbReference>